<dbReference type="InterPro" id="IPR027417">
    <property type="entry name" value="P-loop_NTPase"/>
</dbReference>
<evidence type="ECO:0000256" key="1">
    <source>
        <dbReference type="SAM" id="MobiDB-lite"/>
    </source>
</evidence>
<dbReference type="PANTHER" id="PTHR43394:SF1">
    <property type="entry name" value="ATP-BINDING CASSETTE SUB-FAMILY B MEMBER 10, MITOCHONDRIAL"/>
    <property type="match status" value="1"/>
</dbReference>
<dbReference type="PANTHER" id="PTHR43394">
    <property type="entry name" value="ATP-DEPENDENT PERMEASE MDL1, MITOCHONDRIAL"/>
    <property type="match status" value="1"/>
</dbReference>
<protein>
    <recommendedName>
        <fullName evidence="2">ABC transporter domain-containing protein</fullName>
    </recommendedName>
</protein>
<name>X1C3R1_9ZZZZ</name>
<gene>
    <name evidence="3" type="ORF">S01H4_39860</name>
</gene>
<dbReference type="EMBL" id="BART01021645">
    <property type="protein sequence ID" value="GAH02726.1"/>
    <property type="molecule type" value="Genomic_DNA"/>
</dbReference>
<dbReference type="Gene3D" id="3.40.50.300">
    <property type="entry name" value="P-loop containing nucleotide triphosphate hydrolases"/>
    <property type="match status" value="1"/>
</dbReference>
<proteinExistence type="predicted"/>
<dbReference type="GO" id="GO:0015421">
    <property type="term" value="F:ABC-type oligopeptide transporter activity"/>
    <property type="evidence" value="ECO:0007669"/>
    <property type="project" value="TreeGrafter"/>
</dbReference>
<feature type="non-terminal residue" evidence="3">
    <location>
        <position position="1"/>
    </location>
</feature>
<dbReference type="AlphaFoldDB" id="X1C3R1"/>
<dbReference type="InterPro" id="IPR003439">
    <property type="entry name" value="ABC_transporter-like_ATP-bd"/>
</dbReference>
<dbReference type="InterPro" id="IPR039421">
    <property type="entry name" value="Type_1_exporter"/>
</dbReference>
<feature type="compositionally biased region" description="Basic and acidic residues" evidence="1">
    <location>
        <begin position="229"/>
        <end position="261"/>
    </location>
</feature>
<feature type="compositionally biased region" description="Acidic residues" evidence="1">
    <location>
        <begin position="193"/>
        <end position="209"/>
    </location>
</feature>
<sequence>IEGGKNLSAGQRQMITIARTMLADPKILILDEATSRLDAYSESLVQDAQERLFSNRTTVVIAHRLTTIANASKILMFDHGELIEEGTHEELLAQGGQFKSLYETYYSHQGIEEISEDVAEVAKAQVEKHGGEKPEPSSPGMMMGMGGMGPGHGGMGGGMMKPTPEMIEKMRKRYKSDPDSIPAPMREMMEMLENENQDDNNEELEDTVQPEETVGYGGPSGSGRPSPEMMKRLHEQYKKDPNSVPAHMRDHFKRMSEKELE</sequence>
<dbReference type="Pfam" id="PF00005">
    <property type="entry name" value="ABC_tran"/>
    <property type="match status" value="1"/>
</dbReference>
<feature type="region of interest" description="Disordered" evidence="1">
    <location>
        <begin position="193"/>
        <end position="261"/>
    </location>
</feature>
<evidence type="ECO:0000313" key="3">
    <source>
        <dbReference type="EMBL" id="GAH02726.1"/>
    </source>
</evidence>
<comment type="caution">
    <text evidence="3">The sequence shown here is derived from an EMBL/GenBank/DDBJ whole genome shotgun (WGS) entry which is preliminary data.</text>
</comment>
<accession>X1C3R1</accession>
<organism evidence="3">
    <name type="scientific">marine sediment metagenome</name>
    <dbReference type="NCBI Taxonomy" id="412755"/>
    <lineage>
        <taxon>unclassified sequences</taxon>
        <taxon>metagenomes</taxon>
        <taxon>ecological metagenomes</taxon>
    </lineage>
</organism>
<dbReference type="GO" id="GO:0016887">
    <property type="term" value="F:ATP hydrolysis activity"/>
    <property type="evidence" value="ECO:0007669"/>
    <property type="project" value="InterPro"/>
</dbReference>
<dbReference type="SUPFAM" id="SSF52540">
    <property type="entry name" value="P-loop containing nucleoside triphosphate hydrolases"/>
    <property type="match status" value="1"/>
</dbReference>
<feature type="domain" description="ABC transporter" evidence="2">
    <location>
        <begin position="4"/>
        <end position="35"/>
    </location>
</feature>
<dbReference type="GO" id="GO:0005524">
    <property type="term" value="F:ATP binding"/>
    <property type="evidence" value="ECO:0007669"/>
    <property type="project" value="InterPro"/>
</dbReference>
<reference evidence="3" key="1">
    <citation type="journal article" date="2014" name="Front. Microbiol.">
        <title>High frequency of phylogenetically diverse reductive dehalogenase-homologous genes in deep subseafloor sedimentary metagenomes.</title>
        <authorList>
            <person name="Kawai M."/>
            <person name="Futagami T."/>
            <person name="Toyoda A."/>
            <person name="Takaki Y."/>
            <person name="Nishi S."/>
            <person name="Hori S."/>
            <person name="Arai W."/>
            <person name="Tsubouchi T."/>
            <person name="Morono Y."/>
            <person name="Uchiyama I."/>
            <person name="Ito T."/>
            <person name="Fujiyama A."/>
            <person name="Inagaki F."/>
            <person name="Takami H."/>
        </authorList>
    </citation>
    <scope>NUCLEOTIDE SEQUENCE</scope>
    <source>
        <strain evidence="3">Expedition CK06-06</strain>
    </source>
</reference>
<evidence type="ECO:0000259" key="2">
    <source>
        <dbReference type="Pfam" id="PF00005"/>
    </source>
</evidence>